<dbReference type="PROSITE" id="PS50104">
    <property type="entry name" value="TIR"/>
    <property type="match status" value="1"/>
</dbReference>
<comment type="caution">
    <text evidence="2">The sequence shown here is derived from an EMBL/GenBank/DDBJ whole genome shotgun (WGS) entry which is preliminary data.</text>
</comment>
<dbReference type="EMBL" id="JACIGK010000035">
    <property type="protein sequence ID" value="MBB4267837.1"/>
    <property type="molecule type" value="Genomic_DNA"/>
</dbReference>
<dbReference type="Pfam" id="PF13676">
    <property type="entry name" value="TIR_2"/>
    <property type="match status" value="1"/>
</dbReference>
<name>A0A7W6RGE3_9PROT</name>
<evidence type="ECO:0000259" key="1">
    <source>
        <dbReference type="PROSITE" id="PS50104"/>
    </source>
</evidence>
<accession>A0A7W6RGE3</accession>
<sequence length="167" mass="19392">MNTVAFFSYSRHDDQAVDGLLSKIRSKLEVEVRVRSGDEDLQVFQDTDDIDMGDDWRSVLREAIDSSVVFIPVVTPFYFTRPACREELNIWLSNYRTPEERKRIIPIKFLPIRTKSGNGAQNDNLRIELEKIQYLDFQPYRFNSTLRGKISKDISALADKILSLMPD</sequence>
<evidence type="ECO:0000313" key="2">
    <source>
        <dbReference type="EMBL" id="MBB4267837.1"/>
    </source>
</evidence>
<reference evidence="2 3" key="1">
    <citation type="submission" date="2020-08" db="EMBL/GenBank/DDBJ databases">
        <title>Genome sequencing of Purple Non-Sulfur Bacteria from various extreme environments.</title>
        <authorList>
            <person name="Mayer M."/>
        </authorList>
    </citation>
    <scope>NUCLEOTIDE SEQUENCE [LARGE SCALE GENOMIC DNA]</scope>
    <source>
        <strain evidence="2 3">JA131</strain>
    </source>
</reference>
<dbReference type="SMART" id="SM00255">
    <property type="entry name" value="TIR"/>
    <property type="match status" value="1"/>
</dbReference>
<dbReference type="GO" id="GO:0007165">
    <property type="term" value="P:signal transduction"/>
    <property type="evidence" value="ECO:0007669"/>
    <property type="project" value="InterPro"/>
</dbReference>
<feature type="domain" description="TIR" evidence="1">
    <location>
        <begin position="1"/>
        <end position="158"/>
    </location>
</feature>
<dbReference type="InterPro" id="IPR035897">
    <property type="entry name" value="Toll_tir_struct_dom_sf"/>
</dbReference>
<dbReference type="RefSeq" id="WP_184047933.1">
    <property type="nucleotide sequence ID" value="NZ_JACIGK010000035.1"/>
</dbReference>
<dbReference type="AlphaFoldDB" id="A0A7W6RGE3"/>
<dbReference type="Gene3D" id="3.40.50.10140">
    <property type="entry name" value="Toll/interleukin-1 receptor homology (TIR) domain"/>
    <property type="match status" value="1"/>
</dbReference>
<protein>
    <recommendedName>
        <fullName evidence="1">TIR domain-containing protein</fullName>
    </recommendedName>
</protein>
<dbReference type="Proteomes" id="UP000554286">
    <property type="component" value="Unassembled WGS sequence"/>
</dbReference>
<keyword evidence="3" id="KW-1185">Reference proteome</keyword>
<proteinExistence type="predicted"/>
<evidence type="ECO:0000313" key="3">
    <source>
        <dbReference type="Proteomes" id="UP000554286"/>
    </source>
</evidence>
<dbReference type="InterPro" id="IPR000157">
    <property type="entry name" value="TIR_dom"/>
</dbReference>
<dbReference type="SUPFAM" id="SSF52200">
    <property type="entry name" value="Toll/Interleukin receptor TIR domain"/>
    <property type="match status" value="1"/>
</dbReference>
<organism evidence="2 3">
    <name type="scientific">Roseospira visakhapatnamensis</name>
    <dbReference type="NCBI Taxonomy" id="390880"/>
    <lineage>
        <taxon>Bacteria</taxon>
        <taxon>Pseudomonadati</taxon>
        <taxon>Pseudomonadota</taxon>
        <taxon>Alphaproteobacteria</taxon>
        <taxon>Rhodospirillales</taxon>
        <taxon>Rhodospirillaceae</taxon>
        <taxon>Roseospira</taxon>
    </lineage>
</organism>
<gene>
    <name evidence="2" type="ORF">GGD89_003487</name>
</gene>